<dbReference type="InterPro" id="IPR041617">
    <property type="entry name" value="TPR_MalT"/>
</dbReference>
<comment type="caution">
    <text evidence="5">The sequence shown here is derived from an EMBL/GenBank/DDBJ whole genome shotgun (WGS) entry which is preliminary data.</text>
</comment>
<dbReference type="SUPFAM" id="SSF48452">
    <property type="entry name" value="TPR-like"/>
    <property type="match status" value="2"/>
</dbReference>
<evidence type="ECO:0000313" key="5">
    <source>
        <dbReference type="EMBL" id="KAJ8435203.1"/>
    </source>
</evidence>
<dbReference type="SMART" id="SM00028">
    <property type="entry name" value="TPR"/>
    <property type="match status" value="6"/>
</dbReference>
<feature type="coiled-coil region" evidence="2">
    <location>
        <begin position="764"/>
        <end position="844"/>
    </location>
</feature>
<dbReference type="EMBL" id="JAKOGI010000428">
    <property type="protein sequence ID" value="KAJ8435203.1"/>
    <property type="molecule type" value="Genomic_DNA"/>
</dbReference>
<evidence type="ECO:0000259" key="4">
    <source>
        <dbReference type="Pfam" id="PF17874"/>
    </source>
</evidence>
<feature type="region of interest" description="Disordered" evidence="3">
    <location>
        <begin position="1138"/>
        <end position="1171"/>
    </location>
</feature>
<accession>A0A9Q1K1T1</accession>
<reference evidence="5" key="1">
    <citation type="submission" date="2022-04" db="EMBL/GenBank/DDBJ databases">
        <title>Carnegiea gigantea Genome sequencing and assembly v2.</title>
        <authorList>
            <person name="Copetti D."/>
            <person name="Sanderson M.J."/>
            <person name="Burquez A."/>
            <person name="Wojciechowski M.F."/>
        </authorList>
    </citation>
    <scope>NUCLEOTIDE SEQUENCE</scope>
    <source>
        <strain evidence="5">SGP5-SGP5p</strain>
        <tissue evidence="5">Aerial part</tissue>
    </source>
</reference>
<dbReference type="InterPro" id="IPR011990">
    <property type="entry name" value="TPR-like_helical_dom_sf"/>
</dbReference>
<keyword evidence="1" id="KW-0802">TPR repeat</keyword>
<keyword evidence="6" id="KW-1185">Reference proteome</keyword>
<feature type="coiled-coil region" evidence="2">
    <location>
        <begin position="1038"/>
        <end position="1093"/>
    </location>
</feature>
<dbReference type="OrthoDB" id="771227at2759"/>
<evidence type="ECO:0000256" key="2">
    <source>
        <dbReference type="SAM" id="Coils"/>
    </source>
</evidence>
<dbReference type="Proteomes" id="UP001153076">
    <property type="component" value="Unassembled WGS sequence"/>
</dbReference>
<sequence>MGVVCLCPDLNSVARCRLCFPVSLRHPKCAFKLYMVPCVAISPLRSLMVCAKAGSRAVHGPELGRGFSSNVPSPMNIQRRPSFTEGKTFTISIVTISVSAFDRSDPLLDRSSHSLNHANDFEEHLQELFDEVKTLISTGKESDAIDLLEANYQALKGQLDAGFSGIEEAALLDIIALGYIAVGNLKMVGSLLDLMNKIVDRLDDGEAVLPSVLVHMGSMYSSLRKFEKSIIMYERALKILENSYGEQSVFLVIPLLGLAKVLGSSGSSAKAAEIYQRVIKIMESSYGADSKNLVLPLSGLGNLLLGQGKAVEAEKHFTRILKIYSRLHGETDGRVGMAFCSLAHVKCAQGNADEAIHLYRRALQIIKESGYLSLDDNVMEKMRLDLAELLHIVGRGNEARQLLEECLVISQKHKGKDHPSLATHYINLATSYSFSKNYGEAERLLRMSLRVMTKSVGPEDPSLTFPMLQLAVTLFNLKRDKEAERLAIEVLRMREAAFGDESLPVGEALDCLVSIQTRLGEDDEKLLTRLTRVLSIQEKEFGCESEEVMETLKKILYYLNRLGMKQEKFPVQRRLSVLRDKYKHRLILSVTEETGSTFSSMEEEGVPKLCLLVSGARDDSLCAIYFGVSCAFHALKYLSQQALDDQKCAETRDKMLQGSAQLLGMLVWRMQKEVNSIEKCELLKKLETAEREISELKKIRSEDAKANDRVASIYAAQEQSWFAERRRFQQQIGALLTKLRFLDKQKNDTISELNGKLYEMELSMKSKDKTLEEEEKKRKEAEEKLKCAEAALEELKETTKREAQDHSNELLKHKTAFIELVSNQRQLEAELGRALRQVEAAKQQLGFVFEEKEQAVSMVRQLSLKVEKMHMDSEQKHKLLSAMRKSKLDSTEKQMLLKDVKLFKPKRKKAEAETERWRTSSGSRNGRHTWRNMLARRVSSRFDFYPTEREVKSFDMGLSDVNNTRAEDNDYVFDHLVGEVLKEHRECSAHLGPSLPQESTEFDKATRLDEWVHSGAEKYHHAVEQRHQLELEAFAEQMRLKEDKLEAYRWKLRGAELESRRLQSQIEGLKQDMSQLQRNNLKLEALLLDQEVEQKIVKDQIALQLNTLRTQKTKLHMSKPELLVADDAIWSQVSFTKKKPADNEQPGKKNLLTTEAEKEEETESVSIDTSSTLISSVEEKDALVHPLPACAESSSPEVCATNGNEVAAKLCLNEQDKSPWKGDLHALGVSYKIKRLSQQLIMLDRLTGVQESGEINGNDEHGLLKIKGFLFLISLLKKQVSRYQSLQERTDDLSQQMGDKDLYVKQGVPGSTRSREERKALEHFLEETFQLQRFIVATGQKLMEIQSKLASGFVGISEQFNGSASFDMKRFADTIQSLLKDVQRGMEVRIARIIGGLEGTLACDGIRSRRW</sequence>
<evidence type="ECO:0000256" key="1">
    <source>
        <dbReference type="PROSITE-ProRule" id="PRU00339"/>
    </source>
</evidence>
<name>A0A9Q1K1T1_9CARY</name>
<protein>
    <recommendedName>
        <fullName evidence="4">MalT-like TPR region domain-containing protein</fullName>
    </recommendedName>
</protein>
<gene>
    <name evidence="5" type="ORF">Cgig2_028389</name>
</gene>
<feature type="repeat" description="TPR" evidence="1">
    <location>
        <begin position="210"/>
        <end position="243"/>
    </location>
</feature>
<keyword evidence="2" id="KW-0175">Coiled coil</keyword>
<feature type="domain" description="MalT-like TPR region" evidence="4">
    <location>
        <begin position="215"/>
        <end position="446"/>
    </location>
</feature>
<dbReference type="PROSITE" id="PS50005">
    <property type="entry name" value="TPR"/>
    <property type="match status" value="1"/>
</dbReference>
<proteinExistence type="predicted"/>
<evidence type="ECO:0000313" key="6">
    <source>
        <dbReference type="Proteomes" id="UP001153076"/>
    </source>
</evidence>
<dbReference type="Pfam" id="PF17874">
    <property type="entry name" value="TPR_MalT"/>
    <property type="match status" value="1"/>
</dbReference>
<evidence type="ECO:0000256" key="3">
    <source>
        <dbReference type="SAM" id="MobiDB-lite"/>
    </source>
</evidence>
<dbReference type="PANTHER" id="PTHR47747">
    <property type="entry name" value="RIBONUCLEASE P PROTEIN SUBUNIT P38-LIKE PROTEIN"/>
    <property type="match status" value="1"/>
</dbReference>
<dbReference type="PANTHER" id="PTHR47747:SF2">
    <property type="entry name" value="RIBONUCLEASE P PROTEIN SUBUNIT P38-LIKE PROTEIN"/>
    <property type="match status" value="1"/>
</dbReference>
<organism evidence="5 6">
    <name type="scientific">Carnegiea gigantea</name>
    <dbReference type="NCBI Taxonomy" id="171969"/>
    <lineage>
        <taxon>Eukaryota</taxon>
        <taxon>Viridiplantae</taxon>
        <taxon>Streptophyta</taxon>
        <taxon>Embryophyta</taxon>
        <taxon>Tracheophyta</taxon>
        <taxon>Spermatophyta</taxon>
        <taxon>Magnoliopsida</taxon>
        <taxon>eudicotyledons</taxon>
        <taxon>Gunneridae</taxon>
        <taxon>Pentapetalae</taxon>
        <taxon>Caryophyllales</taxon>
        <taxon>Cactineae</taxon>
        <taxon>Cactaceae</taxon>
        <taxon>Cactoideae</taxon>
        <taxon>Echinocereeae</taxon>
        <taxon>Carnegiea</taxon>
    </lineage>
</organism>
<dbReference type="Pfam" id="PF13374">
    <property type="entry name" value="TPR_10"/>
    <property type="match status" value="1"/>
</dbReference>
<dbReference type="Gene3D" id="1.25.40.10">
    <property type="entry name" value="Tetratricopeptide repeat domain"/>
    <property type="match status" value="2"/>
</dbReference>
<dbReference type="InterPro" id="IPR019734">
    <property type="entry name" value="TPR_rpt"/>
</dbReference>